<dbReference type="Proteomes" id="UP000250572">
    <property type="component" value="Unassembled WGS sequence"/>
</dbReference>
<dbReference type="STRING" id="33528.ENSGAFP00000027163"/>
<keyword evidence="3" id="KW-1185">Reference proteome</keyword>
<dbReference type="AlphaFoldDB" id="A0A315UWY3"/>
<dbReference type="PANTHER" id="PTHR36128">
    <property type="entry name" value="COILED-COIL DOMAIN-CONTAINING PROTEIN 117"/>
    <property type="match status" value="1"/>
</dbReference>
<evidence type="ECO:0008006" key="4">
    <source>
        <dbReference type="Google" id="ProtNLM"/>
    </source>
</evidence>
<sequence length="325" mass="36486">MGRDPKAEQELTRGAKSLLWPGYTFKITQYELESVMRKDVWPTLFNLQAAYCLIRGRHRMDGISLKSELGCLPAMYSFSGPTTLPEFELGPPSTSDSLQRELNSDSSWETRRFCKHRRLDDEGCSAKKRRLMPETEVDILVNICPALSAQQVPIAPPQPCSAHQSLTLPQPSSVQPRAEMESPCMEIEAAHRKLQEIEDRIILEDDDEDLDVEPVPRRPVLVISDSLKEGLQRGISDILPQTVAQSVSPSGMELVLWRPPEDPFCQRLKDSLQKQRKQQTVGRQLPTPCSSPSPPRSPSCPPAETCAPLYSFPVLHNSGEEDMEI</sequence>
<organism evidence="2 3">
    <name type="scientific">Gambusia affinis</name>
    <name type="common">Western mosquitofish</name>
    <name type="synonym">Heterandria affinis</name>
    <dbReference type="NCBI Taxonomy" id="33528"/>
    <lineage>
        <taxon>Eukaryota</taxon>
        <taxon>Metazoa</taxon>
        <taxon>Chordata</taxon>
        <taxon>Craniata</taxon>
        <taxon>Vertebrata</taxon>
        <taxon>Euteleostomi</taxon>
        <taxon>Actinopterygii</taxon>
        <taxon>Neopterygii</taxon>
        <taxon>Teleostei</taxon>
        <taxon>Neoteleostei</taxon>
        <taxon>Acanthomorphata</taxon>
        <taxon>Ovalentaria</taxon>
        <taxon>Atherinomorphae</taxon>
        <taxon>Cyprinodontiformes</taxon>
        <taxon>Poeciliidae</taxon>
        <taxon>Poeciliinae</taxon>
        <taxon>Gambusia</taxon>
    </lineage>
</organism>
<dbReference type="Pfam" id="PF15810">
    <property type="entry name" value="CCDC117"/>
    <property type="match status" value="1"/>
</dbReference>
<evidence type="ECO:0000313" key="2">
    <source>
        <dbReference type="EMBL" id="PWA15853.1"/>
    </source>
</evidence>
<proteinExistence type="predicted"/>
<reference evidence="2 3" key="1">
    <citation type="journal article" date="2018" name="G3 (Bethesda)">
        <title>A High-Quality Reference Genome for the Invasive Mosquitofish Gambusia affinis Using a Chicago Library.</title>
        <authorList>
            <person name="Hoffberg S.L."/>
            <person name="Troendle N.J."/>
            <person name="Glenn T.C."/>
            <person name="Mahmud O."/>
            <person name="Louha S."/>
            <person name="Chalopin D."/>
            <person name="Bennetzen J.L."/>
            <person name="Mauricio R."/>
        </authorList>
    </citation>
    <scope>NUCLEOTIDE SEQUENCE [LARGE SCALE GENOMIC DNA]</scope>
    <source>
        <strain evidence="2">NE01/NJP1002.9</strain>
        <tissue evidence="2">Muscle</tissue>
    </source>
</reference>
<feature type="region of interest" description="Disordered" evidence="1">
    <location>
        <begin position="275"/>
        <end position="303"/>
    </location>
</feature>
<dbReference type="InterPro" id="IPR031630">
    <property type="entry name" value="CCDC117"/>
</dbReference>
<gene>
    <name evidence="2" type="ORF">CCH79_00009095</name>
</gene>
<dbReference type="PANTHER" id="PTHR36128:SF1">
    <property type="entry name" value="COILED-COIL DOMAIN-CONTAINING PROTEIN 117"/>
    <property type="match status" value="1"/>
</dbReference>
<comment type="caution">
    <text evidence="2">The sequence shown here is derived from an EMBL/GenBank/DDBJ whole genome shotgun (WGS) entry which is preliminary data.</text>
</comment>
<dbReference type="EMBL" id="NHOQ01002573">
    <property type="protein sequence ID" value="PWA15853.1"/>
    <property type="molecule type" value="Genomic_DNA"/>
</dbReference>
<evidence type="ECO:0000256" key="1">
    <source>
        <dbReference type="SAM" id="MobiDB-lite"/>
    </source>
</evidence>
<accession>A0A315UWY3</accession>
<name>A0A315UWY3_GAMAF</name>
<feature type="compositionally biased region" description="Pro residues" evidence="1">
    <location>
        <begin position="289"/>
        <end position="301"/>
    </location>
</feature>
<protein>
    <recommendedName>
        <fullName evidence="4">Coiled-coil domain-containing protein 117</fullName>
    </recommendedName>
</protein>
<evidence type="ECO:0000313" key="3">
    <source>
        <dbReference type="Proteomes" id="UP000250572"/>
    </source>
</evidence>